<evidence type="ECO:0000313" key="3">
    <source>
        <dbReference type="Proteomes" id="UP000823900"/>
    </source>
</evidence>
<reference evidence="2" key="2">
    <citation type="submission" date="2021-04" db="EMBL/GenBank/DDBJ databases">
        <authorList>
            <person name="Gilroy R."/>
        </authorList>
    </citation>
    <scope>NUCLEOTIDE SEQUENCE</scope>
    <source>
        <strain evidence="2">CHK178-16964</strain>
    </source>
</reference>
<proteinExistence type="predicted"/>
<accession>A0A9D2HHW6</accession>
<dbReference type="Proteomes" id="UP000823900">
    <property type="component" value="Unassembled WGS sequence"/>
</dbReference>
<dbReference type="InterPro" id="IPR003770">
    <property type="entry name" value="MLTG-like"/>
</dbReference>
<dbReference type="EMBL" id="DWZA01000026">
    <property type="protein sequence ID" value="HJA70513.1"/>
    <property type="molecule type" value="Genomic_DNA"/>
</dbReference>
<organism evidence="2 3">
    <name type="scientific">Candidatus Lachnoclostridium stercoravium</name>
    <dbReference type="NCBI Taxonomy" id="2838633"/>
    <lineage>
        <taxon>Bacteria</taxon>
        <taxon>Bacillati</taxon>
        <taxon>Bacillota</taxon>
        <taxon>Clostridia</taxon>
        <taxon>Lachnospirales</taxon>
        <taxon>Lachnospiraceae</taxon>
    </lineage>
</organism>
<reference evidence="2" key="1">
    <citation type="journal article" date="2021" name="PeerJ">
        <title>Extensive microbial diversity within the chicken gut microbiome revealed by metagenomics and culture.</title>
        <authorList>
            <person name="Gilroy R."/>
            <person name="Ravi A."/>
            <person name="Getino M."/>
            <person name="Pursley I."/>
            <person name="Horton D.L."/>
            <person name="Alikhan N.F."/>
            <person name="Baker D."/>
            <person name="Gharbi K."/>
            <person name="Hall N."/>
            <person name="Watson M."/>
            <person name="Adriaenssens E.M."/>
            <person name="Foster-Nyarko E."/>
            <person name="Jarju S."/>
            <person name="Secka A."/>
            <person name="Antonio M."/>
            <person name="Oren A."/>
            <person name="Chaudhuri R.R."/>
            <person name="La Ragione R."/>
            <person name="Hildebrand F."/>
            <person name="Pallen M.J."/>
        </authorList>
    </citation>
    <scope>NUCLEOTIDE SEQUENCE</scope>
    <source>
        <strain evidence="2">CHK178-16964</strain>
    </source>
</reference>
<keyword evidence="1" id="KW-1133">Transmembrane helix</keyword>
<comment type="caution">
    <text evidence="2">The sequence shown here is derived from an EMBL/GenBank/DDBJ whole genome shotgun (WGS) entry which is preliminary data.</text>
</comment>
<evidence type="ECO:0000313" key="2">
    <source>
        <dbReference type="EMBL" id="HJA70513.1"/>
    </source>
</evidence>
<dbReference type="AlphaFoldDB" id="A0A9D2HHW6"/>
<feature type="transmembrane region" description="Helical" evidence="1">
    <location>
        <begin position="12"/>
        <end position="31"/>
    </location>
</feature>
<evidence type="ECO:0000256" key="1">
    <source>
        <dbReference type="SAM" id="Phobius"/>
    </source>
</evidence>
<dbReference type="Gene3D" id="3.30.1490.480">
    <property type="entry name" value="Endolytic murein transglycosylase"/>
    <property type="match status" value="1"/>
</dbReference>
<gene>
    <name evidence="2" type="ORF">IAA07_02900</name>
</gene>
<keyword evidence="1" id="KW-0472">Membrane</keyword>
<sequence length="129" mass="14014">MGYRREGSVAAGILGLAGKIIIYVAVGFLLYEGVTKGYAFGYEVFYPTAVEAEPGTDRTVTISEGETASQAADQLAEAGLIKSRYVFMVQAIFYDYTIYPGTYELNTSMTSKEMLEQLSTMPAEEGEDG</sequence>
<keyword evidence="1" id="KW-0812">Transmembrane</keyword>
<protein>
    <submittedName>
        <fullName evidence="2">Endolytic transglycosylase MltG</fullName>
    </submittedName>
</protein>
<name>A0A9D2HHW6_9FIRM</name>
<dbReference type="Pfam" id="PF02618">
    <property type="entry name" value="YceG"/>
    <property type="match status" value="1"/>
</dbReference>